<sequence>MNTPRGGNPATQPKEIATMKTIAQMRYEQDMAELAERDREAAAAWEWDRDTHERDADRRYHDAREYYAERDAEQEDD</sequence>
<accession>A0AA86XTM8</accession>
<protein>
    <submittedName>
        <fullName evidence="1">Uncharacterized protein</fullName>
    </submittedName>
</protein>
<dbReference type="Proteomes" id="UP001302000">
    <property type="component" value="Segment"/>
</dbReference>
<organism evidence="1 2">
    <name type="scientific">Caudoviricetes sp. vir335</name>
    <dbReference type="NCBI Taxonomy" id="3068357"/>
    <lineage>
        <taxon>Viruses</taxon>
        <taxon>Duplodnaviria</taxon>
        <taxon>Heunggongvirae</taxon>
        <taxon>Uroviricota</taxon>
        <taxon>Caudoviricetes</taxon>
    </lineage>
</organism>
<evidence type="ECO:0000313" key="2">
    <source>
        <dbReference type="Proteomes" id="UP001302000"/>
    </source>
</evidence>
<keyword evidence="2" id="KW-1185">Reference proteome</keyword>
<dbReference type="GeneID" id="301841470"/>
<evidence type="ECO:0000313" key="1">
    <source>
        <dbReference type="EMBL" id="DBA35622.1"/>
    </source>
</evidence>
<gene>
    <name evidence="1" type="ORF">vir335_00066</name>
</gene>
<reference evidence="1 2" key="1">
    <citation type="journal article" date="2023" name="Nat. Microbiol.">
        <title>A compendium of viruses from methanogenic archaea reveals their diversity and adaptations to the gut environment.</title>
        <authorList>
            <person name="Medvedeva S."/>
            <person name="Borrel G."/>
            <person name="Krupovic M."/>
            <person name="Gribaldo S."/>
        </authorList>
    </citation>
    <scope>NUCLEOTIDE SEQUENCE [LARGE SCALE GENOMIC DNA]</scope>
</reference>
<dbReference type="EMBL" id="BK063680">
    <property type="protein sequence ID" value="DBA35622.1"/>
    <property type="molecule type" value="Genomic_DNA"/>
</dbReference>
<proteinExistence type="predicted"/>
<dbReference type="RefSeq" id="YP_013605526.1">
    <property type="nucleotide sequence ID" value="NC_134205.1"/>
</dbReference>
<name>A0AA86XTM8_9CAUD</name>